<evidence type="ECO:0000256" key="10">
    <source>
        <dbReference type="ARBA" id="ARBA00047630"/>
    </source>
</evidence>
<dbReference type="FunFam" id="3.40.640.10:FF:000010">
    <property type="entry name" value="Phosphoserine aminotransferase"/>
    <property type="match status" value="1"/>
</dbReference>
<dbReference type="Gene3D" id="3.90.1150.10">
    <property type="entry name" value="Aspartate Aminotransferase, domain 1"/>
    <property type="match status" value="1"/>
</dbReference>
<dbReference type="GO" id="GO:0008615">
    <property type="term" value="P:pyridoxine biosynthetic process"/>
    <property type="evidence" value="ECO:0007669"/>
    <property type="project" value="UniProtKB-UniRule"/>
</dbReference>
<evidence type="ECO:0000313" key="15">
    <source>
        <dbReference type="Proteomes" id="UP000823631"/>
    </source>
</evidence>
<dbReference type="PANTHER" id="PTHR43247:SF1">
    <property type="entry name" value="PHOSPHOSERINE AMINOTRANSFERASE"/>
    <property type="match status" value="1"/>
</dbReference>
<evidence type="ECO:0000256" key="4">
    <source>
        <dbReference type="ARBA" id="ARBA00022576"/>
    </source>
</evidence>
<comment type="caution">
    <text evidence="12">Lacks conserved residue(s) required for the propagation of feature annotation.</text>
</comment>
<protein>
    <recommendedName>
        <fullName evidence="12">Phosphoserine aminotransferase</fullName>
        <ecNumber evidence="12">2.6.1.52</ecNumber>
    </recommendedName>
    <alternativeName>
        <fullName evidence="12">Phosphohydroxythreonine aminotransferase</fullName>
        <shortName evidence="12">PSAT</shortName>
    </alternativeName>
</protein>
<keyword evidence="6 12" id="KW-0808">Transferase</keyword>
<keyword evidence="9 12" id="KW-0718">Serine biosynthesis</keyword>
<feature type="binding site" evidence="12">
    <location>
        <position position="154"/>
    </location>
    <ligand>
        <name>pyridoxal 5'-phosphate</name>
        <dbReference type="ChEBI" id="CHEBI:597326"/>
    </ligand>
</feature>
<evidence type="ECO:0000256" key="8">
    <source>
        <dbReference type="ARBA" id="ARBA00023096"/>
    </source>
</evidence>
<dbReference type="PANTHER" id="PTHR43247">
    <property type="entry name" value="PHOSPHOSERINE AMINOTRANSFERASE"/>
    <property type="match status" value="1"/>
</dbReference>
<feature type="binding site" evidence="12">
    <location>
        <position position="174"/>
    </location>
    <ligand>
        <name>pyridoxal 5'-phosphate</name>
        <dbReference type="ChEBI" id="CHEBI:597326"/>
    </ligand>
</feature>
<evidence type="ECO:0000256" key="12">
    <source>
        <dbReference type="HAMAP-Rule" id="MF_00160"/>
    </source>
</evidence>
<accession>A0A9D9DD02</accession>
<feature type="binding site" evidence="12">
    <location>
        <position position="42"/>
    </location>
    <ligand>
        <name>L-glutamate</name>
        <dbReference type="ChEBI" id="CHEBI:29985"/>
    </ligand>
</feature>
<evidence type="ECO:0000259" key="13">
    <source>
        <dbReference type="Pfam" id="PF00266"/>
    </source>
</evidence>
<keyword evidence="5 12" id="KW-0028">Amino-acid biosynthesis</keyword>
<comment type="pathway">
    <text evidence="1 12">Cofactor biosynthesis; pyridoxine 5'-phosphate biosynthesis; pyridoxine 5'-phosphate from D-erythrose 4-phosphate: step 3/5.</text>
</comment>
<dbReference type="HAMAP" id="MF_00160">
    <property type="entry name" value="SerC_aminotrans_5"/>
    <property type="match status" value="1"/>
</dbReference>
<feature type="binding site" evidence="12">
    <location>
        <begin position="76"/>
        <end position="77"/>
    </location>
    <ligand>
        <name>pyridoxal 5'-phosphate</name>
        <dbReference type="ChEBI" id="CHEBI:597326"/>
    </ligand>
</feature>
<evidence type="ECO:0000256" key="5">
    <source>
        <dbReference type="ARBA" id="ARBA00022605"/>
    </source>
</evidence>
<dbReference type="InterPro" id="IPR015421">
    <property type="entry name" value="PyrdxlP-dep_Trfase_major"/>
</dbReference>
<dbReference type="FunFam" id="3.90.1150.10:FF:000006">
    <property type="entry name" value="Phosphoserine aminotransferase"/>
    <property type="match status" value="1"/>
</dbReference>
<comment type="subunit">
    <text evidence="12">Homodimer.</text>
</comment>
<dbReference type="AlphaFoldDB" id="A0A9D9DD02"/>
<dbReference type="Gene3D" id="3.40.640.10">
    <property type="entry name" value="Type I PLP-dependent aspartate aminotransferase-like (Major domain)"/>
    <property type="match status" value="1"/>
</dbReference>
<dbReference type="GO" id="GO:0004648">
    <property type="term" value="F:O-phospho-L-serine:2-oxoglutarate aminotransferase activity"/>
    <property type="evidence" value="ECO:0007669"/>
    <property type="project" value="UniProtKB-UniRule"/>
</dbReference>
<dbReference type="GO" id="GO:0005737">
    <property type="term" value="C:cytoplasm"/>
    <property type="evidence" value="ECO:0007669"/>
    <property type="project" value="UniProtKB-SubCell"/>
</dbReference>
<keyword evidence="12" id="KW-0963">Cytoplasm</keyword>
<dbReference type="Pfam" id="PF00266">
    <property type="entry name" value="Aminotran_5"/>
    <property type="match status" value="1"/>
</dbReference>
<keyword evidence="8 12" id="KW-0664">Pyridoxine biosynthesis</keyword>
<dbReference type="InterPro" id="IPR015424">
    <property type="entry name" value="PyrdxlP-dep_Trfase"/>
</dbReference>
<keyword evidence="4 12" id="KW-0032">Aminotransferase</keyword>
<comment type="caution">
    <text evidence="14">The sequence shown here is derived from an EMBL/GenBank/DDBJ whole genome shotgun (WGS) entry which is preliminary data.</text>
</comment>
<evidence type="ECO:0000256" key="6">
    <source>
        <dbReference type="ARBA" id="ARBA00022679"/>
    </source>
</evidence>
<dbReference type="GO" id="GO:0030170">
    <property type="term" value="F:pyridoxal phosphate binding"/>
    <property type="evidence" value="ECO:0007669"/>
    <property type="project" value="UniProtKB-UniRule"/>
</dbReference>
<dbReference type="Proteomes" id="UP000823631">
    <property type="component" value="Unassembled WGS sequence"/>
</dbReference>
<dbReference type="EC" id="2.6.1.52" evidence="12"/>
<dbReference type="InterPro" id="IPR000192">
    <property type="entry name" value="Aminotrans_V_dom"/>
</dbReference>
<reference evidence="14" key="1">
    <citation type="submission" date="2020-10" db="EMBL/GenBank/DDBJ databases">
        <authorList>
            <person name="Gilroy R."/>
        </authorList>
    </citation>
    <scope>NUCLEOTIDE SEQUENCE</scope>
    <source>
        <strain evidence="14">17213</strain>
    </source>
</reference>
<proteinExistence type="inferred from homology"/>
<evidence type="ECO:0000256" key="7">
    <source>
        <dbReference type="ARBA" id="ARBA00022898"/>
    </source>
</evidence>
<feature type="binding site" evidence="12">
    <location>
        <begin position="239"/>
        <end position="240"/>
    </location>
    <ligand>
        <name>pyridoxal 5'-phosphate</name>
        <dbReference type="ChEBI" id="CHEBI:597326"/>
    </ligand>
</feature>
<reference evidence="14" key="2">
    <citation type="journal article" date="2021" name="PeerJ">
        <title>Extensive microbial diversity within the chicken gut microbiome revealed by metagenomics and culture.</title>
        <authorList>
            <person name="Gilroy R."/>
            <person name="Ravi A."/>
            <person name="Getino M."/>
            <person name="Pursley I."/>
            <person name="Horton D.L."/>
            <person name="Alikhan N.F."/>
            <person name="Baker D."/>
            <person name="Gharbi K."/>
            <person name="Hall N."/>
            <person name="Watson M."/>
            <person name="Adriaenssens E.M."/>
            <person name="Foster-Nyarko E."/>
            <person name="Jarju S."/>
            <person name="Secka A."/>
            <person name="Antonio M."/>
            <person name="Oren A."/>
            <person name="Chaudhuri R.R."/>
            <person name="La Ragione R."/>
            <person name="Hildebrand F."/>
            <person name="Pallen M.J."/>
        </authorList>
    </citation>
    <scope>NUCLEOTIDE SEQUENCE</scope>
    <source>
        <strain evidence="14">17213</strain>
    </source>
</reference>
<feature type="domain" description="Aminotransferase class V" evidence="13">
    <location>
        <begin position="4"/>
        <end position="350"/>
    </location>
</feature>
<dbReference type="GO" id="GO:0006564">
    <property type="term" value="P:L-serine biosynthetic process"/>
    <property type="evidence" value="ECO:0007669"/>
    <property type="project" value="UniProtKB-UniRule"/>
</dbReference>
<comment type="function">
    <text evidence="12">Catalyzes the reversible conversion of 3-phosphohydroxypyruvate to phosphoserine and of 3-hydroxy-2-oxo-4-phosphonooxybutanoate to phosphohydroxythreonine.</text>
</comment>
<evidence type="ECO:0000313" key="14">
    <source>
        <dbReference type="EMBL" id="MBO8416085.1"/>
    </source>
</evidence>
<sequence>MSKVWNYNAGPSMIPPAVMQQAQQEFCDFQGTGIGIVEMSHRSPEYTAVAKEAEALLRELMDIPDDYAVLFEQGGGRGQFAAIPLNLLPEGAHADYFVTGHWSRCAYKECSERFGKAILHECVVENADGRYSIDYSKMQVTPGAAYAYACLNETVNGIEMFKLPDTGDVPLVVDMSSNILTRRIDVRRFGAIIFGAQKNVGPAGLTVTIVRRDLLGHSSKYCPSVLDWTVLSQYDSMYNTPCTFSWYMAGLAFKWIKNLGGVAELEKRNQAKAELLYNFIDAHPFYVAKIAPDSRSRVNCVFTLKDESLNAEFLAAAKENHLIGLKGHKVLGGMRASIYNAMPLEGVEVLVDFLERFAKAHS</sequence>
<name>A0A9D9DD02_9GAMM</name>
<dbReference type="SUPFAM" id="SSF53383">
    <property type="entry name" value="PLP-dependent transferases"/>
    <property type="match status" value="1"/>
</dbReference>
<comment type="cofactor">
    <cofactor evidence="12">
        <name>pyridoxal 5'-phosphate</name>
        <dbReference type="ChEBI" id="CHEBI:597326"/>
    </cofactor>
    <text evidence="12">Binds 1 pyridoxal phosphate per subunit.</text>
</comment>
<evidence type="ECO:0000256" key="1">
    <source>
        <dbReference type="ARBA" id="ARBA00004915"/>
    </source>
</evidence>
<feature type="binding site" evidence="12">
    <location>
        <position position="102"/>
    </location>
    <ligand>
        <name>pyridoxal 5'-phosphate</name>
        <dbReference type="ChEBI" id="CHEBI:597326"/>
    </ligand>
</feature>
<dbReference type="InterPro" id="IPR022278">
    <property type="entry name" value="Pser_aminoTfrase"/>
</dbReference>
<dbReference type="InterPro" id="IPR015422">
    <property type="entry name" value="PyrdxlP-dep_Trfase_small"/>
</dbReference>
<dbReference type="PIRSF" id="PIRSF000525">
    <property type="entry name" value="SerC"/>
    <property type="match status" value="1"/>
</dbReference>
<feature type="modified residue" description="N6-(pyridoxal phosphate)lysine" evidence="12">
    <location>
        <position position="198"/>
    </location>
</feature>
<comment type="similarity">
    <text evidence="3 12">Belongs to the class-V pyridoxal-phosphate-dependent aminotransferase family. SerC subfamily.</text>
</comment>
<dbReference type="NCBIfam" id="NF003764">
    <property type="entry name" value="PRK05355.1"/>
    <property type="match status" value="1"/>
</dbReference>
<dbReference type="NCBIfam" id="TIGR01364">
    <property type="entry name" value="serC_1"/>
    <property type="match status" value="1"/>
</dbReference>
<evidence type="ECO:0000256" key="11">
    <source>
        <dbReference type="ARBA" id="ARBA00049007"/>
    </source>
</evidence>
<evidence type="ECO:0000256" key="9">
    <source>
        <dbReference type="ARBA" id="ARBA00023299"/>
    </source>
</evidence>
<keyword evidence="7 12" id="KW-0663">Pyridoxal phosphate</keyword>
<comment type="catalytic activity">
    <reaction evidence="10 12">
        <text>4-(phosphooxy)-L-threonine + 2-oxoglutarate = (R)-3-hydroxy-2-oxo-4-phosphooxybutanoate + L-glutamate</text>
        <dbReference type="Rhea" id="RHEA:16573"/>
        <dbReference type="ChEBI" id="CHEBI:16810"/>
        <dbReference type="ChEBI" id="CHEBI:29985"/>
        <dbReference type="ChEBI" id="CHEBI:58452"/>
        <dbReference type="ChEBI" id="CHEBI:58538"/>
        <dbReference type="EC" id="2.6.1.52"/>
    </reaction>
</comment>
<organism evidence="14 15">
    <name type="scientific">Candidatus Avisuccinivibrio stercorigallinarum</name>
    <dbReference type="NCBI Taxonomy" id="2840704"/>
    <lineage>
        <taxon>Bacteria</taxon>
        <taxon>Pseudomonadati</taxon>
        <taxon>Pseudomonadota</taxon>
        <taxon>Gammaproteobacteria</taxon>
        <taxon>Aeromonadales</taxon>
        <taxon>Succinivibrionaceae</taxon>
        <taxon>Succinivibrionaceae incertae sedis</taxon>
        <taxon>Candidatus Avisuccinivibrio</taxon>
    </lineage>
</organism>
<evidence type="ECO:0000256" key="2">
    <source>
        <dbReference type="ARBA" id="ARBA00005099"/>
    </source>
</evidence>
<comment type="pathway">
    <text evidence="2 12">Amino-acid biosynthesis; L-serine biosynthesis; L-serine from 3-phospho-D-glycerate: step 2/3.</text>
</comment>
<dbReference type="EMBL" id="JADINH010000144">
    <property type="protein sequence ID" value="MBO8416085.1"/>
    <property type="molecule type" value="Genomic_DNA"/>
</dbReference>
<comment type="subcellular location">
    <subcellularLocation>
        <location evidence="12">Cytoplasm</location>
    </subcellularLocation>
</comment>
<gene>
    <name evidence="12 14" type="primary">serC</name>
    <name evidence="14" type="ORF">IAB19_06880</name>
</gene>
<comment type="catalytic activity">
    <reaction evidence="11 12">
        <text>O-phospho-L-serine + 2-oxoglutarate = 3-phosphooxypyruvate + L-glutamate</text>
        <dbReference type="Rhea" id="RHEA:14329"/>
        <dbReference type="ChEBI" id="CHEBI:16810"/>
        <dbReference type="ChEBI" id="CHEBI:18110"/>
        <dbReference type="ChEBI" id="CHEBI:29985"/>
        <dbReference type="ChEBI" id="CHEBI:57524"/>
        <dbReference type="EC" id="2.6.1.52"/>
    </reaction>
</comment>
<evidence type="ECO:0000256" key="3">
    <source>
        <dbReference type="ARBA" id="ARBA00006904"/>
    </source>
</evidence>
<feature type="binding site" evidence="12">
    <location>
        <position position="197"/>
    </location>
    <ligand>
        <name>pyridoxal 5'-phosphate</name>
        <dbReference type="ChEBI" id="CHEBI:597326"/>
    </ligand>
</feature>